<keyword evidence="2" id="KW-0597">Phosphoprotein</keyword>
<evidence type="ECO:0000313" key="8">
    <source>
        <dbReference type="Proteomes" id="UP000719942"/>
    </source>
</evidence>
<evidence type="ECO:0000256" key="1">
    <source>
        <dbReference type="ARBA" id="ARBA00022448"/>
    </source>
</evidence>
<dbReference type="Proteomes" id="UP000719942">
    <property type="component" value="Unassembled WGS sequence"/>
</dbReference>
<dbReference type="Gene3D" id="3.40.930.10">
    <property type="entry name" value="Mannitol-specific EII, Chain A"/>
    <property type="match status" value="1"/>
</dbReference>
<dbReference type="NCBIfam" id="TIGR00848">
    <property type="entry name" value="fruA"/>
    <property type="match status" value="1"/>
</dbReference>
<sequence>MELKDILDSNIISVGLEADSKEDALRKMSQMLLENKNIDNVDQFVEDIFEREKIGVTGIGNGVAIPHGKSDSVKQVGIAIAVLKTPIKWETLDGKDVKTIFLFCVSNENDAAHDHLFLLSKIAKKIADDEFLAKINSAKTVDEVLACVGGN</sequence>
<keyword evidence="4" id="KW-0808">Transferase</keyword>
<keyword evidence="8" id="KW-1185">Reference proteome</keyword>
<name>A0ABS7DN06_9FIRM</name>
<evidence type="ECO:0000256" key="4">
    <source>
        <dbReference type="ARBA" id="ARBA00022679"/>
    </source>
</evidence>
<protein>
    <submittedName>
        <fullName evidence="7">PTS sugar transporter subunit IIA</fullName>
    </submittedName>
</protein>
<accession>A0ABS7DN06</accession>
<dbReference type="InterPro" id="IPR016152">
    <property type="entry name" value="PTrfase/Anion_transptr"/>
</dbReference>
<feature type="domain" description="PTS EIIA type-2" evidence="6">
    <location>
        <begin position="5"/>
        <end position="151"/>
    </location>
</feature>
<comment type="caution">
    <text evidence="7">The sequence shown here is derived from an EMBL/GenBank/DDBJ whole genome shotgun (WGS) entry which is preliminary data.</text>
</comment>
<organism evidence="7 8">
    <name type="scientific">Caproiciproducens faecalis</name>
    <dbReference type="NCBI Taxonomy" id="2820301"/>
    <lineage>
        <taxon>Bacteria</taxon>
        <taxon>Bacillati</taxon>
        <taxon>Bacillota</taxon>
        <taxon>Clostridia</taxon>
        <taxon>Eubacteriales</taxon>
        <taxon>Acutalibacteraceae</taxon>
        <taxon>Caproiciproducens</taxon>
    </lineage>
</organism>
<dbReference type="RefSeq" id="WP_219965057.1">
    <property type="nucleotide sequence ID" value="NZ_JAGFNZ010000002.1"/>
</dbReference>
<dbReference type="PANTHER" id="PTHR47738">
    <property type="entry name" value="PTS SYSTEM FRUCTOSE-LIKE EIIA COMPONENT-RELATED"/>
    <property type="match status" value="1"/>
</dbReference>
<dbReference type="PROSITE" id="PS51094">
    <property type="entry name" value="PTS_EIIA_TYPE_2"/>
    <property type="match status" value="1"/>
</dbReference>
<proteinExistence type="predicted"/>
<dbReference type="EMBL" id="JAGFNZ010000002">
    <property type="protein sequence ID" value="MBW7572667.1"/>
    <property type="molecule type" value="Genomic_DNA"/>
</dbReference>
<dbReference type="SUPFAM" id="SSF55804">
    <property type="entry name" value="Phoshotransferase/anion transport protein"/>
    <property type="match status" value="1"/>
</dbReference>
<evidence type="ECO:0000256" key="3">
    <source>
        <dbReference type="ARBA" id="ARBA00022597"/>
    </source>
</evidence>
<dbReference type="InterPro" id="IPR002178">
    <property type="entry name" value="PTS_EIIA_type-2_dom"/>
</dbReference>
<keyword evidence="1" id="KW-0813">Transport</keyword>
<dbReference type="InterPro" id="IPR051541">
    <property type="entry name" value="PTS_SugarTrans_NitroReg"/>
</dbReference>
<reference evidence="7 8" key="1">
    <citation type="submission" date="2021-03" db="EMBL/GenBank/DDBJ databases">
        <title>Caproiciproducens sp. nov. isolated from feces of cow.</title>
        <authorList>
            <person name="Choi J.-Y."/>
        </authorList>
    </citation>
    <scope>NUCLEOTIDE SEQUENCE [LARGE SCALE GENOMIC DNA]</scope>
    <source>
        <strain evidence="7 8">AGMB10547</strain>
    </source>
</reference>
<evidence type="ECO:0000259" key="6">
    <source>
        <dbReference type="PROSITE" id="PS51094"/>
    </source>
</evidence>
<dbReference type="PROSITE" id="PS00372">
    <property type="entry name" value="PTS_EIIA_TYPE_2_HIS"/>
    <property type="match status" value="1"/>
</dbReference>
<dbReference type="Pfam" id="PF00359">
    <property type="entry name" value="PTS_EIIA_2"/>
    <property type="match status" value="1"/>
</dbReference>
<keyword evidence="5" id="KW-0598">Phosphotransferase system</keyword>
<gene>
    <name evidence="7" type="ORF">J5W02_07550</name>
</gene>
<evidence type="ECO:0000256" key="2">
    <source>
        <dbReference type="ARBA" id="ARBA00022553"/>
    </source>
</evidence>
<dbReference type="PANTHER" id="PTHR47738:SF2">
    <property type="entry name" value="PTS SYSTEM FRUCTOSE-LIKE EIIA COMPONENT"/>
    <property type="match status" value="1"/>
</dbReference>
<evidence type="ECO:0000313" key="7">
    <source>
        <dbReference type="EMBL" id="MBW7572667.1"/>
    </source>
</evidence>
<evidence type="ECO:0000256" key="5">
    <source>
        <dbReference type="ARBA" id="ARBA00022683"/>
    </source>
</evidence>
<dbReference type="CDD" id="cd00211">
    <property type="entry name" value="PTS_IIA_fru"/>
    <property type="match status" value="1"/>
</dbReference>
<dbReference type="InterPro" id="IPR004715">
    <property type="entry name" value="PTS_IIA_fruc"/>
</dbReference>
<keyword evidence="3 7" id="KW-0762">Sugar transport</keyword>